<organism evidence="2 3">
    <name type="scientific">Bacteroides fragilis</name>
    <dbReference type="NCBI Taxonomy" id="817"/>
    <lineage>
        <taxon>Bacteria</taxon>
        <taxon>Pseudomonadati</taxon>
        <taxon>Bacteroidota</taxon>
        <taxon>Bacteroidia</taxon>
        <taxon>Bacteroidales</taxon>
        <taxon>Bacteroidaceae</taxon>
        <taxon>Bacteroides</taxon>
    </lineage>
</organism>
<gene>
    <name evidence="2" type="ORF">AC094_30290</name>
</gene>
<dbReference type="Proteomes" id="UP000093197">
    <property type="component" value="Unassembled WGS sequence"/>
</dbReference>
<sequence>MNNIGKLTTFHQLLIDENTIIIPKVQRDYAYGRQEEKVAELLNDMLGGILQAIKNKNTNILDFIYGGSYVRKNKVIGGLIPLDGQQRLTTLFLLHFYASLLRDEQGNVIPQEKVDILTRFRYETRQSATEFCLQLVKKIRTNLLKNYKPGINNIKDLIEDDALYLSTYNSDPTILSMLNVLYKIESKCAEVGVNNLTPCLWERLMDGGYIKFYTLSLEDFGLTDDLFIKMNARGKKLTPFEIFKSNMMADIDAVDKELKDIFSKKMDTEWIDIIWDYTDKTLENKRVSLDITQEADKKYSTLFNNVFRLEFYRRNLLSLGQKEPTINNILSDKEGVEGVIDVFNTLYKIHKDEGFDKLWFKYFYFSDSVVGRDGSIRLFWTRKRSSVFELAMLGDLTVPETVYFYALYLLYKKETSEKVSKKCLRIIHNLMTSNVRVVDARTDKLPSFLTEVKYIIDHEGVDVYYDKDEALMIDGEVHKLAFTQNAWNEEYKKQNYLNSADYECLIRYENHNILQCSLSLFMDFCLDETTVENYRVGEPLDAAKLLGLLDKFETVFADNYLKYFEKIRIAQLDSEIEYMQYDPYMQKDGGDSVRRYFLTAQENLSNFYIRYGQRRNQESILQILDKMPVPAELKSPEEKCLEFSIRDWKYYVAKYPFESNRDYTRYGMGVWDNRDKNPLDLIILNSSQHSENNLEWMMMTNILWNRLGNNQIYQLDDHGCSPILITSCGAAIGFKNGVWFVEALIDIASIIAHNYPELIVNVQEGENVTIDLPEEEYTMDYIDLGILLIRIIENERQEIV</sequence>
<evidence type="ECO:0000259" key="1">
    <source>
        <dbReference type="Pfam" id="PF03235"/>
    </source>
</evidence>
<feature type="domain" description="GmrSD restriction endonucleases N-terminal" evidence="1">
    <location>
        <begin position="13"/>
        <end position="247"/>
    </location>
</feature>
<comment type="caution">
    <text evidence="2">The sequence shown here is derived from an EMBL/GenBank/DDBJ whole genome shotgun (WGS) entry which is preliminary data.</text>
</comment>
<protein>
    <recommendedName>
        <fullName evidence="1">GmrSD restriction endonucleases N-terminal domain-containing protein</fullName>
    </recommendedName>
</protein>
<reference evidence="2 3" key="1">
    <citation type="journal article" date="2016" name="PLoS ONE">
        <title>Genomic Diversity of Enterotoxigenic Strains of Bacteroides fragilis.</title>
        <authorList>
            <person name="Pierce J.V."/>
            <person name="Bernstein H.D."/>
        </authorList>
    </citation>
    <scope>NUCLEOTIDE SEQUENCE [LARGE SCALE GENOMIC DNA]</scope>
    <source>
        <strain evidence="2 3">20793-3</strain>
    </source>
</reference>
<dbReference type="EMBL" id="LIDT01000031">
    <property type="protein sequence ID" value="OCR29954.1"/>
    <property type="molecule type" value="Genomic_DNA"/>
</dbReference>
<dbReference type="AlphaFoldDB" id="A0A2M9UW42"/>
<dbReference type="Pfam" id="PF03235">
    <property type="entry name" value="GmrSD_N"/>
    <property type="match status" value="1"/>
</dbReference>
<dbReference type="RefSeq" id="WP_050442225.1">
    <property type="nucleotide sequence ID" value="NZ_CP036550.1"/>
</dbReference>
<dbReference type="PANTHER" id="PTHR35149:SF1">
    <property type="entry name" value="DUF5655 DOMAIN-CONTAINING PROTEIN"/>
    <property type="match status" value="1"/>
</dbReference>
<dbReference type="PANTHER" id="PTHR35149">
    <property type="entry name" value="SLL5132 PROTEIN"/>
    <property type="match status" value="1"/>
</dbReference>
<evidence type="ECO:0000313" key="3">
    <source>
        <dbReference type="Proteomes" id="UP000093197"/>
    </source>
</evidence>
<proteinExistence type="predicted"/>
<dbReference type="InterPro" id="IPR004919">
    <property type="entry name" value="GmrSD_N"/>
</dbReference>
<accession>A0A2M9UW42</accession>
<name>A0A2M9UW42_BACFG</name>
<evidence type="ECO:0000313" key="2">
    <source>
        <dbReference type="EMBL" id="OCR29954.1"/>
    </source>
</evidence>